<evidence type="ECO:0000313" key="2">
    <source>
        <dbReference type="EMBL" id="CAF4073663.1"/>
    </source>
</evidence>
<sequence>MEILRSAKECSPLQDRIFTYTHMLKRRFTVSNQYSTNRICEEIFTNLNEIYNNFIMKIMKYFDEINVRIEELFKRSKDRALEDIKKLIDDMDAIRTIPELESKSAGTYYRTVENIHSYMHELQIEAEQLLFTTMSLMADTPHYPWRNCQCQRGGERNGHCHCPDNARMANTYCRYGGNHWICFPFSRRRRSVSSEESHNHAHE</sequence>
<organism evidence="1 3">
    <name type="scientific">Didymodactylos carnosus</name>
    <dbReference type="NCBI Taxonomy" id="1234261"/>
    <lineage>
        <taxon>Eukaryota</taxon>
        <taxon>Metazoa</taxon>
        <taxon>Spiralia</taxon>
        <taxon>Gnathifera</taxon>
        <taxon>Rotifera</taxon>
        <taxon>Eurotatoria</taxon>
        <taxon>Bdelloidea</taxon>
        <taxon>Philodinida</taxon>
        <taxon>Philodinidae</taxon>
        <taxon>Didymodactylos</taxon>
    </lineage>
</organism>
<protein>
    <submittedName>
        <fullName evidence="1">Uncharacterized protein</fullName>
    </submittedName>
</protein>
<dbReference type="Proteomes" id="UP000681722">
    <property type="component" value="Unassembled WGS sequence"/>
</dbReference>
<dbReference type="Proteomes" id="UP000663829">
    <property type="component" value="Unassembled WGS sequence"/>
</dbReference>
<keyword evidence="3" id="KW-1185">Reference proteome</keyword>
<dbReference type="AlphaFoldDB" id="A0A815BYI6"/>
<dbReference type="EMBL" id="CAJNOQ010011550">
    <property type="protein sequence ID" value="CAF1279489.1"/>
    <property type="molecule type" value="Genomic_DNA"/>
</dbReference>
<proteinExistence type="predicted"/>
<dbReference type="EMBL" id="CAJOBC010027171">
    <property type="protein sequence ID" value="CAF4073663.1"/>
    <property type="molecule type" value="Genomic_DNA"/>
</dbReference>
<comment type="caution">
    <text evidence="1">The sequence shown here is derived from an EMBL/GenBank/DDBJ whole genome shotgun (WGS) entry which is preliminary data.</text>
</comment>
<evidence type="ECO:0000313" key="3">
    <source>
        <dbReference type="Proteomes" id="UP000663829"/>
    </source>
</evidence>
<accession>A0A815BYI6</accession>
<gene>
    <name evidence="1" type="ORF">GPM918_LOCUS27485</name>
    <name evidence="2" type="ORF">SRO942_LOCUS27818</name>
</gene>
<evidence type="ECO:0000313" key="1">
    <source>
        <dbReference type="EMBL" id="CAF1279489.1"/>
    </source>
</evidence>
<name>A0A815BYI6_9BILA</name>
<reference evidence="1" key="1">
    <citation type="submission" date="2021-02" db="EMBL/GenBank/DDBJ databases">
        <authorList>
            <person name="Nowell W R."/>
        </authorList>
    </citation>
    <scope>NUCLEOTIDE SEQUENCE</scope>
</reference>